<evidence type="ECO:0000313" key="2">
    <source>
        <dbReference type="EMBL" id="KAG0318774.1"/>
    </source>
</evidence>
<evidence type="ECO:0000256" key="1">
    <source>
        <dbReference type="SAM" id="MobiDB-lite"/>
    </source>
</evidence>
<dbReference type="GO" id="GO:0033167">
    <property type="term" value="C:ARC complex"/>
    <property type="evidence" value="ECO:0007669"/>
    <property type="project" value="InterPro"/>
</dbReference>
<evidence type="ECO:0000313" key="3">
    <source>
        <dbReference type="Proteomes" id="UP000738325"/>
    </source>
</evidence>
<dbReference type="GO" id="GO:0031047">
    <property type="term" value="P:regulatory ncRNA-mediated gene silencing"/>
    <property type="evidence" value="ECO:0007669"/>
    <property type="project" value="InterPro"/>
</dbReference>
<gene>
    <name evidence="2" type="ORF">BGZ99_005466</name>
</gene>
<organism evidence="2 3">
    <name type="scientific">Dissophora globulifera</name>
    <dbReference type="NCBI Taxonomy" id="979702"/>
    <lineage>
        <taxon>Eukaryota</taxon>
        <taxon>Fungi</taxon>
        <taxon>Fungi incertae sedis</taxon>
        <taxon>Mucoromycota</taxon>
        <taxon>Mortierellomycotina</taxon>
        <taxon>Mortierellomycetes</taxon>
        <taxon>Mortierellales</taxon>
        <taxon>Mortierellaceae</taxon>
        <taxon>Dissophora</taxon>
    </lineage>
</organism>
<keyword evidence="3" id="KW-1185">Reference proteome</keyword>
<dbReference type="AlphaFoldDB" id="A0A9P6UTM9"/>
<sequence>MFQEMDRTLNAIGDYSDTEEETDDEPDTQPPQSSGTPATAATNPAATEDGEPKKKKKKRKKKKVAKPDLEDLLSNAEALEPEDPFDLSKSVAERVELAVTRFRKRRNFSIERAQIFSSYLDYGGIRTGPKSFQGGAVKPAGMDDDDGEPDFEAMNAGIDSVDLPEDGQVVDFTNVVTTFLSQHFLKNTGWIDMLYYRDAPLVVAALLNYFLIRNVVPEHEDDVRAALAVAEQAKIELPLCKQISTGWPSRYDKACSLLYGGEWYGFLDSHWSSPQVQINALGMDMVTARKIIQSLVGPDVDPGTLTVSPREFMELEIIQVDLPKELEPLADDMSDGAESPSELPPEDEARIVAMVDRMFLSNSGQAESTVEMPVLPLTDSELEGPEQEDETPIPVPVFADVTFAQWDSDVPREEQKPIECRRKVHVYFDPSIATKMLRGMRVTAFVYTLSNGMSYLEQASVYPTYYLEADEVEEPLDEDEWDD</sequence>
<dbReference type="Pfam" id="PF09692">
    <property type="entry name" value="Arb1"/>
    <property type="match status" value="2"/>
</dbReference>
<proteinExistence type="predicted"/>
<comment type="caution">
    <text evidence="2">The sequence shown here is derived from an EMBL/GenBank/DDBJ whole genome shotgun (WGS) entry which is preliminary data.</text>
</comment>
<feature type="compositionally biased region" description="Acidic residues" evidence="1">
    <location>
        <begin position="16"/>
        <end position="27"/>
    </location>
</feature>
<dbReference type="Proteomes" id="UP000738325">
    <property type="component" value="Unassembled WGS sequence"/>
</dbReference>
<dbReference type="InterPro" id="IPR018606">
    <property type="entry name" value="Arb1"/>
</dbReference>
<protein>
    <submittedName>
        <fullName evidence="2">Uncharacterized protein</fullName>
    </submittedName>
</protein>
<dbReference type="EMBL" id="JAAAIP010000354">
    <property type="protein sequence ID" value="KAG0318774.1"/>
    <property type="molecule type" value="Genomic_DNA"/>
</dbReference>
<accession>A0A9P6UTM9</accession>
<feature type="compositionally biased region" description="Low complexity" evidence="1">
    <location>
        <begin position="30"/>
        <end position="47"/>
    </location>
</feature>
<reference evidence="2" key="1">
    <citation type="journal article" date="2020" name="Fungal Divers.">
        <title>Resolving the Mortierellaceae phylogeny through synthesis of multi-gene phylogenetics and phylogenomics.</title>
        <authorList>
            <person name="Vandepol N."/>
            <person name="Liber J."/>
            <person name="Desiro A."/>
            <person name="Na H."/>
            <person name="Kennedy M."/>
            <person name="Barry K."/>
            <person name="Grigoriev I.V."/>
            <person name="Miller A.N."/>
            <person name="O'Donnell K."/>
            <person name="Stajich J.E."/>
            <person name="Bonito G."/>
        </authorList>
    </citation>
    <scope>NUCLEOTIDE SEQUENCE</scope>
    <source>
        <strain evidence="2">REB-010B</strain>
    </source>
</reference>
<name>A0A9P6UTM9_9FUNG</name>
<feature type="region of interest" description="Disordered" evidence="1">
    <location>
        <begin position="1"/>
        <end position="70"/>
    </location>
</feature>
<feature type="compositionally biased region" description="Basic residues" evidence="1">
    <location>
        <begin position="53"/>
        <end position="64"/>
    </location>
</feature>
<dbReference type="OrthoDB" id="435402at2759"/>